<feature type="compositionally biased region" description="Polar residues" evidence="1">
    <location>
        <begin position="383"/>
        <end position="397"/>
    </location>
</feature>
<evidence type="ECO:0000313" key="2">
    <source>
        <dbReference type="EMBL" id="CAE0285007.1"/>
    </source>
</evidence>
<sequence>MKTAASFLLPSSTKSGGNTGANNNRNNDNTNGLRERRDTEATDLRLNTSGEHDDSYSVHPYSPTLDDVGTFGADQRREQREEESQLLGTTGTAGLMQSDQRLPRAVEHYMLTQLAQHALEIIEGHPLAATLSSAMVQSLSKELSKEVRSIAAAAFFAFMHHRQGLLELPDSLINGTLTHFAEGEREGEAPRSAADKRICEQVREAVEYVLQISSVHTELSALATLYLTYLHCRPKTAQGDDEDTDMDNVSQELGLREGRRGSRRGSARREGEHGQGEGQDGEVHEEYKERNGEDDDEEESLQGISIQDGFTGGNSRPQAYSSAQQSQPRQQAQWQRTNQAQPQTQSQGQGRRPSTKPPGQQSPPPRQPSLAGDAVMQDRSGIDSVNNYSVHSATESAHNGIPGSPVFLRGSRPHPSSSPLPRYMQAKGAGKR</sequence>
<dbReference type="EMBL" id="HBIC01027572">
    <property type="protein sequence ID" value="CAE0285007.1"/>
    <property type="molecule type" value="Transcribed_RNA"/>
</dbReference>
<accession>A0A7S3H4H8</accession>
<feature type="compositionally biased region" description="Basic and acidic residues" evidence="1">
    <location>
        <begin position="267"/>
        <end position="291"/>
    </location>
</feature>
<dbReference type="AlphaFoldDB" id="A0A7S3H4H8"/>
<feature type="compositionally biased region" description="Basic and acidic residues" evidence="1">
    <location>
        <begin position="33"/>
        <end position="43"/>
    </location>
</feature>
<organism evidence="2">
    <name type="scientific">Spumella elongata</name>
    <dbReference type="NCBI Taxonomy" id="89044"/>
    <lineage>
        <taxon>Eukaryota</taxon>
        <taxon>Sar</taxon>
        <taxon>Stramenopiles</taxon>
        <taxon>Ochrophyta</taxon>
        <taxon>Chrysophyceae</taxon>
        <taxon>Chromulinales</taxon>
        <taxon>Chromulinaceae</taxon>
        <taxon>Spumella</taxon>
    </lineage>
</organism>
<evidence type="ECO:0000256" key="1">
    <source>
        <dbReference type="SAM" id="MobiDB-lite"/>
    </source>
</evidence>
<gene>
    <name evidence="2" type="ORF">SELO1098_LOCUS13848</name>
</gene>
<protein>
    <submittedName>
        <fullName evidence="2">Uncharacterized protein</fullName>
    </submittedName>
</protein>
<reference evidence="2" key="1">
    <citation type="submission" date="2021-01" db="EMBL/GenBank/DDBJ databases">
        <authorList>
            <person name="Corre E."/>
            <person name="Pelletier E."/>
            <person name="Niang G."/>
            <person name="Scheremetjew M."/>
            <person name="Finn R."/>
            <person name="Kale V."/>
            <person name="Holt S."/>
            <person name="Cochrane G."/>
            <person name="Meng A."/>
            <person name="Brown T."/>
            <person name="Cohen L."/>
        </authorList>
    </citation>
    <scope>NUCLEOTIDE SEQUENCE</scope>
    <source>
        <strain evidence="2">CCAP 955/1</strain>
    </source>
</reference>
<feature type="compositionally biased region" description="Low complexity" evidence="1">
    <location>
        <begin position="409"/>
        <end position="422"/>
    </location>
</feature>
<feature type="region of interest" description="Disordered" evidence="1">
    <location>
        <begin position="236"/>
        <end position="432"/>
    </location>
</feature>
<feature type="region of interest" description="Disordered" evidence="1">
    <location>
        <begin position="1"/>
        <end position="70"/>
    </location>
</feature>
<feature type="compositionally biased region" description="Low complexity" evidence="1">
    <location>
        <begin position="315"/>
        <end position="352"/>
    </location>
</feature>
<name>A0A7S3H4H8_9STRA</name>
<proteinExistence type="predicted"/>
<feature type="compositionally biased region" description="Low complexity" evidence="1">
    <location>
        <begin position="20"/>
        <end position="32"/>
    </location>
</feature>